<dbReference type="AlphaFoldDB" id="A0A0J9F737"/>
<reference evidence="3 4" key="1">
    <citation type="submission" date="2011-04" db="EMBL/GenBank/DDBJ databases">
        <title>The Genome Sequence of Clostridium citroniae WAL-19142.</title>
        <authorList>
            <consortium name="The Broad Institute Genome Sequencing Platform"/>
            <person name="Earl A."/>
            <person name="Ward D."/>
            <person name="Feldgarden M."/>
            <person name="Gevers D."/>
            <person name="Warren Y.A."/>
            <person name="Tyrrell K.L."/>
            <person name="Citron D.M."/>
            <person name="Goldstein E.J."/>
            <person name="Daigneault M."/>
            <person name="Allen-Vercoe E."/>
            <person name="Young S.K."/>
            <person name="Zeng Q."/>
            <person name="Gargeya S."/>
            <person name="Fitzgerald M."/>
            <person name="Haas B."/>
            <person name="Abouelleil A."/>
            <person name="Alvarado L."/>
            <person name="Arachchi H.M."/>
            <person name="Berlin A."/>
            <person name="Brown A."/>
            <person name="Chapman S.B."/>
            <person name="Chen Z."/>
            <person name="Dunbar C."/>
            <person name="Freedman E."/>
            <person name="Gearin G."/>
            <person name="Gellesch M."/>
            <person name="Goldberg J."/>
            <person name="Griggs A."/>
            <person name="Gujja S."/>
            <person name="Heilman E.R."/>
            <person name="Heiman D."/>
            <person name="Howarth C."/>
            <person name="Larson L."/>
            <person name="Lui A."/>
            <person name="MacDonald P.J."/>
            <person name="Mehta T."/>
            <person name="Montmayeur A."/>
            <person name="Murphy C."/>
            <person name="Neiman D."/>
            <person name="Pearson M."/>
            <person name="Priest M."/>
            <person name="Roberts A."/>
            <person name="Saif S."/>
            <person name="Shea T."/>
            <person name="Shenoy N."/>
            <person name="Sisk P."/>
            <person name="Stolte C."/>
            <person name="Sykes S."/>
            <person name="White J."/>
            <person name="Yandava C."/>
            <person name="Wortman J."/>
            <person name="Nusbaum C."/>
            <person name="Birren B."/>
        </authorList>
    </citation>
    <scope>NUCLEOTIDE SEQUENCE [LARGE SCALE GENOMIC DNA]</scope>
    <source>
        <strain evidence="3 4">WAL-19142</strain>
    </source>
</reference>
<accession>A0A0J9F737</accession>
<dbReference type="Pfam" id="PF07221">
    <property type="entry name" value="GlcNAc_2-epim"/>
    <property type="match status" value="2"/>
</dbReference>
<evidence type="ECO:0000313" key="4">
    <source>
        <dbReference type="Proteomes" id="UP000037392"/>
    </source>
</evidence>
<comment type="caution">
    <text evidence="3">The sequence shown here is derived from an EMBL/GenBank/DDBJ whole genome shotgun (WGS) entry which is preliminary data.</text>
</comment>
<dbReference type="PATRIC" id="fig|742734.4.peg.839"/>
<dbReference type="GO" id="GO:0005975">
    <property type="term" value="P:carbohydrate metabolic process"/>
    <property type="evidence" value="ECO:0007669"/>
    <property type="project" value="InterPro"/>
</dbReference>
<evidence type="ECO:0000256" key="2">
    <source>
        <dbReference type="ARBA" id="ARBA00023235"/>
    </source>
</evidence>
<evidence type="ECO:0000313" key="3">
    <source>
        <dbReference type="EMBL" id="KMW24025.1"/>
    </source>
</evidence>
<dbReference type="InterPro" id="IPR008928">
    <property type="entry name" value="6-hairpin_glycosidase_sf"/>
</dbReference>
<protein>
    <recommendedName>
        <fullName evidence="5">N-acylglucosamine 2-epimerase</fullName>
    </recommendedName>
</protein>
<sequence>MNRNELLRLKGFYENELTNHILAFWLPRCLDKEHGGYVNCFDNTGERLLSYDKYTWSQGRFVWLFSRLANTKTRIFSQSQRNEFIRLAKVGRDFLIKHSLMGPKDVRCVYLMERDGTPKHVEGWEPLDMSIYADCFVVLAMAGYAAAAGDPEAYGFGKQLYESILDRIGTGTFNTLPYPLSSCYRAHGIPMILSNVTRELYTAAEHLDPGYRDTLREHLRVFVDDILYHFTDEKDVIHEVIAADNSQVKGVLGQHANPGHTIEDMWFMMDAADLLGREEMVERIAHITEQALNIGWDKEFGGILHYSSVEGGPPGDMHTGMPRETYTDMPGKMKPQTFARSDTVITEPVERQVLEGWGDKLWWVHAEALYTTLLCYHRTGKTQFLEWHEKVFSYTFRTFPNQDPEVREWKQICKRDGSPQDKVVALPVKDPFHIARDLILILELLDTMVMDPGI</sequence>
<dbReference type="EMBL" id="ADLK01000002">
    <property type="protein sequence ID" value="KMW24025.1"/>
    <property type="molecule type" value="Genomic_DNA"/>
</dbReference>
<dbReference type="GO" id="GO:0016853">
    <property type="term" value="F:isomerase activity"/>
    <property type="evidence" value="ECO:0007669"/>
    <property type="project" value="UniProtKB-KW"/>
</dbReference>
<organism evidence="3 4">
    <name type="scientific">[Clostridium] citroniae WAL-19142</name>
    <dbReference type="NCBI Taxonomy" id="742734"/>
    <lineage>
        <taxon>Bacteria</taxon>
        <taxon>Bacillati</taxon>
        <taxon>Bacillota</taxon>
        <taxon>Clostridia</taxon>
        <taxon>Lachnospirales</taxon>
        <taxon>Lachnospiraceae</taxon>
        <taxon>Enterocloster</taxon>
    </lineage>
</organism>
<evidence type="ECO:0008006" key="5">
    <source>
        <dbReference type="Google" id="ProtNLM"/>
    </source>
</evidence>
<proteinExistence type="inferred from homology"/>
<dbReference type="OrthoDB" id="5141876at2"/>
<dbReference type="InterPro" id="IPR012341">
    <property type="entry name" value="6hp_glycosidase-like_sf"/>
</dbReference>
<gene>
    <name evidence="3" type="ORF">HMPREF9470_00790</name>
</gene>
<comment type="similarity">
    <text evidence="1">Belongs to the N-acylglucosamine 2-epimerase family.</text>
</comment>
<dbReference type="InterPro" id="IPR010819">
    <property type="entry name" value="AGE/CE"/>
</dbReference>
<dbReference type="SUPFAM" id="SSF48208">
    <property type="entry name" value="Six-hairpin glycosidases"/>
    <property type="match status" value="1"/>
</dbReference>
<dbReference type="PANTHER" id="PTHR15108">
    <property type="entry name" value="N-ACYLGLUCOSAMINE-2-EPIMERASE"/>
    <property type="match status" value="1"/>
</dbReference>
<keyword evidence="2" id="KW-0413">Isomerase</keyword>
<dbReference type="Proteomes" id="UP000037392">
    <property type="component" value="Unassembled WGS sequence"/>
</dbReference>
<dbReference type="Gene3D" id="1.50.10.10">
    <property type="match status" value="1"/>
</dbReference>
<evidence type="ECO:0000256" key="1">
    <source>
        <dbReference type="ARBA" id="ARBA00008558"/>
    </source>
</evidence>
<name>A0A0J9F737_9FIRM</name>